<feature type="domain" description="Creatinase N-terminal" evidence="5">
    <location>
        <begin position="17"/>
        <end position="139"/>
    </location>
</feature>
<dbReference type="InterPro" id="IPR033740">
    <property type="entry name" value="Pept_M24B"/>
</dbReference>
<dbReference type="FunFam" id="3.90.230.10:FF:000009">
    <property type="entry name" value="xaa-Pro aminopeptidase 2"/>
    <property type="match status" value="1"/>
</dbReference>
<keyword evidence="2" id="KW-0479">Metal-binding</keyword>
<dbReference type="PANTHER" id="PTHR43763">
    <property type="entry name" value="XAA-PRO AMINOPEPTIDASE 1"/>
    <property type="match status" value="1"/>
</dbReference>
<dbReference type="GO" id="GO:0005737">
    <property type="term" value="C:cytoplasm"/>
    <property type="evidence" value="ECO:0007669"/>
    <property type="project" value="UniProtKB-ARBA"/>
</dbReference>
<dbReference type="InterPro" id="IPR029149">
    <property type="entry name" value="Creatin/AminoP/Spt16_N"/>
</dbReference>
<dbReference type="Pfam" id="PF16188">
    <property type="entry name" value="Peptidase_M24_C"/>
    <property type="match status" value="1"/>
</dbReference>
<evidence type="ECO:0000256" key="2">
    <source>
        <dbReference type="ARBA" id="ARBA00022723"/>
    </source>
</evidence>
<keyword evidence="3" id="KW-0378">Hydrolase</keyword>
<dbReference type="Gene3D" id="3.40.350.10">
    <property type="entry name" value="Creatinase/prolidase N-terminal domain"/>
    <property type="match status" value="2"/>
</dbReference>
<gene>
    <name evidence="7" type="ORF">RRU01S_04_00750</name>
</gene>
<evidence type="ECO:0000313" key="7">
    <source>
        <dbReference type="EMBL" id="GAK69253.1"/>
    </source>
</evidence>
<dbReference type="InterPro" id="IPR000994">
    <property type="entry name" value="Pept_M24"/>
</dbReference>
<proteinExistence type="inferred from homology"/>
<protein>
    <submittedName>
        <fullName evidence="7">Peptidase M24 family protein</fullName>
    </submittedName>
</protein>
<dbReference type="EMBL" id="BBJU01000004">
    <property type="protein sequence ID" value="GAK69253.1"/>
    <property type="molecule type" value="Genomic_DNA"/>
</dbReference>
<dbReference type="Pfam" id="PF01321">
    <property type="entry name" value="Creatinase_N"/>
    <property type="match status" value="1"/>
</dbReference>
<evidence type="ECO:0000256" key="3">
    <source>
        <dbReference type="ARBA" id="ARBA00022801"/>
    </source>
</evidence>
<accession>A0A081CRF7</accession>
<reference evidence="7 8" key="1">
    <citation type="submission" date="2014-08" db="EMBL/GenBank/DDBJ databases">
        <title>Whole genome shotgun sequence of Rhizobium rubi NBRC 13261.</title>
        <authorList>
            <person name="Katano-Makiyama Y."/>
            <person name="Hosoyama A."/>
            <person name="Hashimoto M."/>
            <person name="Hosoyama Y."/>
            <person name="Noguchi M."/>
            <person name="Tsuchikane K."/>
            <person name="Uohara A."/>
            <person name="Ohji S."/>
            <person name="Ichikawa N."/>
            <person name="Kimura A."/>
            <person name="Yamazoe A."/>
            <person name="Fujita N."/>
        </authorList>
    </citation>
    <scope>NUCLEOTIDE SEQUENCE [LARGE SCALE GENOMIC DNA]</scope>
    <source>
        <strain evidence="7 8">NBRC 13261</strain>
    </source>
</reference>
<dbReference type="Pfam" id="PF16189">
    <property type="entry name" value="Creatinase_N_2"/>
    <property type="match status" value="1"/>
</dbReference>
<feature type="domain" description="Peptidase M24" evidence="4">
    <location>
        <begin position="325"/>
        <end position="538"/>
    </location>
</feature>
<dbReference type="InterPro" id="IPR000587">
    <property type="entry name" value="Creatinase_N"/>
</dbReference>
<evidence type="ECO:0000259" key="6">
    <source>
        <dbReference type="Pfam" id="PF16188"/>
    </source>
</evidence>
<evidence type="ECO:0000259" key="4">
    <source>
        <dbReference type="Pfam" id="PF00557"/>
    </source>
</evidence>
<comment type="similarity">
    <text evidence="1">Belongs to the peptidase M24B family.</text>
</comment>
<dbReference type="GO" id="GO:0070006">
    <property type="term" value="F:metalloaminopeptidase activity"/>
    <property type="evidence" value="ECO:0007669"/>
    <property type="project" value="InterPro"/>
</dbReference>
<evidence type="ECO:0000256" key="1">
    <source>
        <dbReference type="ARBA" id="ARBA00008766"/>
    </source>
</evidence>
<dbReference type="SUPFAM" id="SSF55920">
    <property type="entry name" value="Creatinase/aminopeptidase"/>
    <property type="match status" value="1"/>
</dbReference>
<dbReference type="OrthoDB" id="9806388at2"/>
<dbReference type="Gene3D" id="3.90.230.10">
    <property type="entry name" value="Creatinase/methionine aminopeptidase superfamily"/>
    <property type="match status" value="1"/>
</dbReference>
<dbReference type="CDD" id="cd01085">
    <property type="entry name" value="APP"/>
    <property type="match status" value="1"/>
</dbReference>
<evidence type="ECO:0000259" key="5">
    <source>
        <dbReference type="Pfam" id="PF01321"/>
    </source>
</evidence>
<dbReference type="PANTHER" id="PTHR43763:SF6">
    <property type="entry name" value="XAA-PRO AMINOPEPTIDASE 1"/>
    <property type="match status" value="1"/>
</dbReference>
<dbReference type="Proteomes" id="UP000028701">
    <property type="component" value="Unassembled WGS sequence"/>
</dbReference>
<organism evidence="7 8">
    <name type="scientific">Agrobacterium rubi TR3 = NBRC 13261</name>
    <dbReference type="NCBI Taxonomy" id="1368415"/>
    <lineage>
        <taxon>Bacteria</taxon>
        <taxon>Pseudomonadati</taxon>
        <taxon>Pseudomonadota</taxon>
        <taxon>Alphaproteobacteria</taxon>
        <taxon>Hyphomicrobiales</taxon>
        <taxon>Rhizobiaceae</taxon>
        <taxon>Rhizobium/Agrobacterium group</taxon>
        <taxon>Agrobacterium</taxon>
    </lineage>
</organism>
<dbReference type="InterPro" id="IPR050422">
    <property type="entry name" value="X-Pro_aminopeptidase_P"/>
</dbReference>
<sequence length="611" mass="66143">MFQSFENKSTPQFGKARVEALRATFDALGIDGLLVPRADEYQGENVPASAERLAWLTGFTGSAGVVLVTRFEAIVFVDGRYTTQLVSQIDPAVFRGGDLVGAPPSKWLSDNAPDGFRLGIDPWLHTGAELKRFEKALSDKGGSVVLLESNPLDPLWEDRPAEPLEPVTIQPDTVTSIPAQLKITTIGEVVSARKANAVLMTDPSSIAWTFNIRGNDVPHTPHPLARAIIYADGSADLFVDERKIGEEVKAYLAPLATLLPPSEIAARLHAIASAAGRILTDVDVTPVALTLSITEAGGQVVEAVDPVKLPRACKNEAEITGSAAAHVQDGAAMVEFLAWLDEQKPGTMTEIKAVTALEAVRARVGQTLQNPLKDISFDTISGAGENAAIMHYRVTTDSDRTLNDGEMFLVDSGAQYINGTTDITRTVAIGTVPDEQKRFFTLVLKGFIAISVARFPVGTRGCDLDPLARIALWKAGADYAHGTGHGVGSYLSVHEGPQRISRVSQQEILPGMILSNEPGYYRPGAFGIRIENLVYVREAEIIDGGDLPMLSFETLTWCPVDRRLIVVPLLTDEELDWLNAYHAQVREKLTPLIADADVRQWLTAATEPLTR</sequence>
<feature type="domain" description="Peptidase M24 C-terminal" evidence="6">
    <location>
        <begin position="548"/>
        <end position="609"/>
    </location>
</feature>
<evidence type="ECO:0000313" key="8">
    <source>
        <dbReference type="Proteomes" id="UP000028701"/>
    </source>
</evidence>
<dbReference type="InterPro" id="IPR032416">
    <property type="entry name" value="Peptidase_M24_C"/>
</dbReference>
<dbReference type="Pfam" id="PF00557">
    <property type="entry name" value="Peptidase_M24"/>
    <property type="match status" value="1"/>
</dbReference>
<comment type="caution">
    <text evidence="7">The sequence shown here is derived from an EMBL/GenBank/DDBJ whole genome shotgun (WGS) entry which is preliminary data.</text>
</comment>
<dbReference type="InterPro" id="IPR036005">
    <property type="entry name" value="Creatinase/aminopeptidase-like"/>
</dbReference>
<dbReference type="GO" id="GO:0046872">
    <property type="term" value="F:metal ion binding"/>
    <property type="evidence" value="ECO:0007669"/>
    <property type="project" value="UniProtKB-KW"/>
</dbReference>
<dbReference type="SUPFAM" id="SSF53092">
    <property type="entry name" value="Creatinase/prolidase N-terminal domain"/>
    <property type="match status" value="1"/>
</dbReference>
<dbReference type="RefSeq" id="WP_045228854.1">
    <property type="nucleotide sequence ID" value="NZ_BBJU01000004.1"/>
</dbReference>
<dbReference type="eggNOG" id="COG0006">
    <property type="taxonomic scope" value="Bacteria"/>
</dbReference>
<dbReference type="AlphaFoldDB" id="A0A081CRF7"/>
<name>A0A081CRF7_9HYPH</name>